<sequence>MVGMDLTQPGTRSRPPRHPGCGNGRRQWRVAGENDNSVVRQAGSTTTTGQNSTEQ</sequence>
<organism evidence="2 3">
    <name type="scientific">Staurois parvus</name>
    <dbReference type="NCBI Taxonomy" id="386267"/>
    <lineage>
        <taxon>Eukaryota</taxon>
        <taxon>Metazoa</taxon>
        <taxon>Chordata</taxon>
        <taxon>Craniata</taxon>
        <taxon>Vertebrata</taxon>
        <taxon>Euteleostomi</taxon>
        <taxon>Amphibia</taxon>
        <taxon>Batrachia</taxon>
        <taxon>Anura</taxon>
        <taxon>Neobatrachia</taxon>
        <taxon>Ranoidea</taxon>
        <taxon>Ranidae</taxon>
        <taxon>Staurois</taxon>
    </lineage>
</organism>
<feature type="region of interest" description="Disordered" evidence="1">
    <location>
        <begin position="1"/>
        <end position="55"/>
    </location>
</feature>
<comment type="caution">
    <text evidence="2">The sequence shown here is derived from an EMBL/GenBank/DDBJ whole genome shotgun (WGS) entry which is preliminary data.</text>
</comment>
<gene>
    <name evidence="2" type="ORF">SPARVUS_LOCUS15614771</name>
</gene>
<dbReference type="Proteomes" id="UP001162483">
    <property type="component" value="Unassembled WGS sequence"/>
</dbReference>
<keyword evidence="3" id="KW-1185">Reference proteome</keyword>
<accession>A0ABN9H7Z6</accession>
<reference evidence="2" key="1">
    <citation type="submission" date="2023-05" db="EMBL/GenBank/DDBJ databases">
        <authorList>
            <person name="Stuckert A."/>
        </authorList>
    </citation>
    <scope>NUCLEOTIDE SEQUENCE</scope>
</reference>
<evidence type="ECO:0000313" key="3">
    <source>
        <dbReference type="Proteomes" id="UP001162483"/>
    </source>
</evidence>
<name>A0ABN9H7Z6_9NEOB</name>
<dbReference type="EMBL" id="CATNWA010020345">
    <property type="protein sequence ID" value="CAI9617909.1"/>
    <property type="molecule type" value="Genomic_DNA"/>
</dbReference>
<protein>
    <submittedName>
        <fullName evidence="2">Uncharacterized protein</fullName>
    </submittedName>
</protein>
<feature type="compositionally biased region" description="Polar residues" evidence="1">
    <location>
        <begin position="34"/>
        <end position="55"/>
    </location>
</feature>
<evidence type="ECO:0000256" key="1">
    <source>
        <dbReference type="SAM" id="MobiDB-lite"/>
    </source>
</evidence>
<proteinExistence type="predicted"/>
<evidence type="ECO:0000313" key="2">
    <source>
        <dbReference type="EMBL" id="CAI9617909.1"/>
    </source>
</evidence>